<dbReference type="CDD" id="cd06173">
    <property type="entry name" value="MFS_MefA_like"/>
    <property type="match status" value="1"/>
</dbReference>
<dbReference type="PANTHER" id="PTHR43266:SF2">
    <property type="entry name" value="MAJOR FACILITATOR SUPERFAMILY (MFS) PROFILE DOMAIN-CONTAINING PROTEIN"/>
    <property type="match status" value="1"/>
</dbReference>
<evidence type="ECO:0000259" key="8">
    <source>
        <dbReference type="PROSITE" id="PS50850"/>
    </source>
</evidence>
<keyword evidence="3" id="KW-1003">Cell membrane</keyword>
<keyword evidence="4 7" id="KW-0812">Transmembrane</keyword>
<feature type="transmembrane region" description="Helical" evidence="7">
    <location>
        <begin position="162"/>
        <end position="181"/>
    </location>
</feature>
<feature type="transmembrane region" description="Helical" evidence="7">
    <location>
        <begin position="251"/>
        <end position="271"/>
    </location>
</feature>
<evidence type="ECO:0000313" key="9">
    <source>
        <dbReference type="EMBL" id="KGN37972.1"/>
    </source>
</evidence>
<keyword evidence="2" id="KW-0813">Transport</keyword>
<sequence length="409" mass="41562">MLAVRQARLVLGASVVSMVGDATALVALLLKLHEEGHGPLAVMALLICFALPIVATMGLAGSVADSHDPRRVLVLALAVQAAGAIGLVVAPSVVWVCAAAVVMQTGFAFANPVWSAVMPRVVGEDLSGTYVSLAQGMRAVASPIGAAVAGVVVEHWGSRTALAVNAASFVGLIGAALALRVGRVGAPVGERERWRRSSLLPRDGVTVLRRDPVLATLVFAIVPLILTIEAVNAVEVFLVRGDLGATPRQYGMAEACAGVGAVLGSFAAAAIRSRPARIRGLLLGIAVVPLAQIVQGLAPTLGAYAGAAFVVGLALGIVNALIFALLLREIGEVDRGKVITLVSGLSRSATIGALTLGGVLGTLVGARTAYVICGSAGLLIAAAAALRVQRPVHRSVDSDSTQWSVPTGR</sequence>
<keyword evidence="5 7" id="KW-1133">Transmembrane helix</keyword>
<dbReference type="InterPro" id="IPR011701">
    <property type="entry name" value="MFS"/>
</dbReference>
<evidence type="ECO:0000256" key="4">
    <source>
        <dbReference type="ARBA" id="ARBA00022692"/>
    </source>
</evidence>
<dbReference type="InterPro" id="IPR020846">
    <property type="entry name" value="MFS_dom"/>
</dbReference>
<dbReference type="Pfam" id="PF07690">
    <property type="entry name" value="MFS_1"/>
    <property type="match status" value="2"/>
</dbReference>
<dbReference type="eggNOG" id="COG2814">
    <property type="taxonomic scope" value="Bacteria"/>
</dbReference>
<keyword evidence="6 7" id="KW-0472">Membrane</keyword>
<accession>A0A0A0JPK0</accession>
<reference evidence="9 10" key="1">
    <citation type="submission" date="2013-08" db="EMBL/GenBank/DDBJ databases">
        <title>The genome sequence of Knoellia subterranea.</title>
        <authorList>
            <person name="Zhu W."/>
            <person name="Wang G."/>
        </authorList>
    </citation>
    <scope>NUCLEOTIDE SEQUENCE [LARGE SCALE GENOMIC DNA]</scope>
    <source>
        <strain evidence="9 10">KCTC 19937</strain>
    </source>
</reference>
<organism evidence="9 10">
    <name type="scientific">Knoellia subterranea KCTC 19937</name>
    <dbReference type="NCBI Taxonomy" id="1385521"/>
    <lineage>
        <taxon>Bacteria</taxon>
        <taxon>Bacillati</taxon>
        <taxon>Actinomycetota</taxon>
        <taxon>Actinomycetes</taxon>
        <taxon>Micrococcales</taxon>
        <taxon>Intrasporangiaceae</taxon>
        <taxon>Knoellia</taxon>
    </lineage>
</organism>
<evidence type="ECO:0000256" key="7">
    <source>
        <dbReference type="SAM" id="Phobius"/>
    </source>
</evidence>
<feature type="transmembrane region" description="Helical" evidence="7">
    <location>
        <begin position="278"/>
        <end position="298"/>
    </location>
</feature>
<comment type="subcellular location">
    <subcellularLocation>
        <location evidence="1">Cell membrane</location>
        <topology evidence="1">Multi-pass membrane protein</topology>
    </subcellularLocation>
</comment>
<feature type="transmembrane region" description="Helical" evidence="7">
    <location>
        <begin position="72"/>
        <end position="102"/>
    </location>
</feature>
<feature type="domain" description="Major facilitator superfamily (MFS) profile" evidence="8">
    <location>
        <begin position="213"/>
        <end position="409"/>
    </location>
</feature>
<feature type="transmembrane region" description="Helical" evidence="7">
    <location>
        <begin position="40"/>
        <end position="60"/>
    </location>
</feature>
<feature type="transmembrane region" description="Helical" evidence="7">
    <location>
        <begin position="369"/>
        <end position="388"/>
    </location>
</feature>
<comment type="caution">
    <text evidence="9">The sequence shown here is derived from an EMBL/GenBank/DDBJ whole genome shotgun (WGS) entry which is preliminary data.</text>
</comment>
<name>A0A0A0JPK0_9MICO</name>
<evidence type="ECO:0000313" key="10">
    <source>
        <dbReference type="Proteomes" id="UP000030011"/>
    </source>
</evidence>
<keyword evidence="10" id="KW-1185">Reference proteome</keyword>
<evidence type="ECO:0000256" key="5">
    <source>
        <dbReference type="ARBA" id="ARBA00022989"/>
    </source>
</evidence>
<dbReference type="Proteomes" id="UP000030011">
    <property type="component" value="Unassembled WGS sequence"/>
</dbReference>
<feature type="transmembrane region" description="Helical" evidence="7">
    <location>
        <begin position="338"/>
        <end position="363"/>
    </location>
</feature>
<dbReference type="AlphaFoldDB" id="A0A0A0JPK0"/>
<evidence type="ECO:0000256" key="1">
    <source>
        <dbReference type="ARBA" id="ARBA00004651"/>
    </source>
</evidence>
<evidence type="ECO:0000256" key="6">
    <source>
        <dbReference type="ARBA" id="ARBA00023136"/>
    </source>
</evidence>
<dbReference type="GO" id="GO:0022857">
    <property type="term" value="F:transmembrane transporter activity"/>
    <property type="evidence" value="ECO:0007669"/>
    <property type="project" value="InterPro"/>
</dbReference>
<dbReference type="PANTHER" id="PTHR43266">
    <property type="entry name" value="MACROLIDE-EFFLUX PROTEIN"/>
    <property type="match status" value="1"/>
</dbReference>
<gene>
    <name evidence="9" type="ORF">N803_12990</name>
</gene>
<dbReference type="EMBL" id="AVPK01000004">
    <property type="protein sequence ID" value="KGN37972.1"/>
    <property type="molecule type" value="Genomic_DNA"/>
</dbReference>
<dbReference type="InterPro" id="IPR036259">
    <property type="entry name" value="MFS_trans_sf"/>
</dbReference>
<dbReference type="STRING" id="1385521.N803_12990"/>
<evidence type="ECO:0000256" key="3">
    <source>
        <dbReference type="ARBA" id="ARBA00022475"/>
    </source>
</evidence>
<feature type="transmembrane region" description="Helical" evidence="7">
    <location>
        <begin position="212"/>
        <end position="231"/>
    </location>
</feature>
<evidence type="ECO:0000256" key="2">
    <source>
        <dbReference type="ARBA" id="ARBA00022448"/>
    </source>
</evidence>
<dbReference type="SUPFAM" id="SSF103473">
    <property type="entry name" value="MFS general substrate transporter"/>
    <property type="match status" value="1"/>
</dbReference>
<proteinExistence type="predicted"/>
<protein>
    <recommendedName>
        <fullName evidence="8">Major facilitator superfamily (MFS) profile domain-containing protein</fullName>
    </recommendedName>
</protein>
<dbReference type="Gene3D" id="1.20.1250.20">
    <property type="entry name" value="MFS general substrate transporter like domains"/>
    <property type="match status" value="1"/>
</dbReference>
<dbReference type="GO" id="GO:0005886">
    <property type="term" value="C:plasma membrane"/>
    <property type="evidence" value="ECO:0007669"/>
    <property type="project" value="UniProtKB-SubCell"/>
</dbReference>
<dbReference type="PROSITE" id="PS50850">
    <property type="entry name" value="MFS"/>
    <property type="match status" value="1"/>
</dbReference>
<feature type="transmembrane region" description="Helical" evidence="7">
    <location>
        <begin position="304"/>
        <end position="326"/>
    </location>
</feature>